<dbReference type="Ensembl" id="ENSGWIT00000004397.1">
    <property type="protein sequence ID" value="ENSGWIP00000004093.1"/>
    <property type="gene ID" value="ENSGWIG00000002179.1"/>
</dbReference>
<proteinExistence type="inferred from homology"/>
<evidence type="ECO:0000256" key="11">
    <source>
        <dbReference type="ARBA" id="ARBA00048015"/>
    </source>
</evidence>
<evidence type="ECO:0000256" key="9">
    <source>
        <dbReference type="ARBA" id="ARBA00023157"/>
    </source>
</evidence>
<evidence type="ECO:0000256" key="13">
    <source>
        <dbReference type="ARBA" id="ARBA00048227"/>
    </source>
</evidence>
<dbReference type="InterPro" id="IPR016090">
    <property type="entry name" value="PLA2-like_dom"/>
</dbReference>
<dbReference type="GO" id="GO:0005509">
    <property type="term" value="F:calcium ion binding"/>
    <property type="evidence" value="ECO:0007669"/>
    <property type="project" value="InterPro"/>
</dbReference>
<dbReference type="Pfam" id="PF00068">
    <property type="entry name" value="Phospholip_A2_1"/>
    <property type="match status" value="1"/>
</dbReference>
<evidence type="ECO:0000256" key="20">
    <source>
        <dbReference type="RuleBase" id="RU361236"/>
    </source>
</evidence>
<keyword evidence="8 20" id="KW-0443">Lipid metabolism</keyword>
<dbReference type="EC" id="3.1.1.4" evidence="3 20"/>
<reference evidence="22" key="2">
    <citation type="submission" date="2025-08" db="UniProtKB">
        <authorList>
            <consortium name="Ensembl"/>
        </authorList>
    </citation>
    <scope>IDENTIFICATION</scope>
</reference>
<evidence type="ECO:0000256" key="16">
    <source>
        <dbReference type="ARBA" id="ARBA00049039"/>
    </source>
</evidence>
<feature type="active site" evidence="17">
    <location>
        <position position="119"/>
    </location>
</feature>
<reference evidence="22" key="3">
    <citation type="submission" date="2025-09" db="UniProtKB">
        <authorList>
            <consortium name="Ensembl"/>
        </authorList>
    </citation>
    <scope>IDENTIFICATION</scope>
</reference>
<evidence type="ECO:0000256" key="15">
    <source>
        <dbReference type="ARBA" id="ARBA00048699"/>
    </source>
</evidence>
<evidence type="ECO:0000256" key="18">
    <source>
        <dbReference type="PIRSR" id="PIRSR601211-2"/>
    </source>
</evidence>
<dbReference type="FunFam" id="1.20.90.10:FF:000011">
    <property type="entry name" value="Phospholipase A(2)"/>
    <property type="match status" value="1"/>
</dbReference>
<feature type="domain" description="Phospholipase A2-like central" evidence="21">
    <location>
        <begin position="22"/>
        <end position="145"/>
    </location>
</feature>
<feature type="disulfide bond" evidence="19">
    <location>
        <begin position="81"/>
        <end position="111"/>
    </location>
</feature>
<feature type="binding site" evidence="18">
    <location>
        <position position="69"/>
    </location>
    <ligand>
        <name>Ca(2+)</name>
        <dbReference type="ChEBI" id="CHEBI:29108"/>
    </ligand>
</feature>
<evidence type="ECO:0000256" key="17">
    <source>
        <dbReference type="PIRSR" id="PIRSR601211-1"/>
    </source>
</evidence>
<evidence type="ECO:0000256" key="8">
    <source>
        <dbReference type="ARBA" id="ARBA00023098"/>
    </source>
</evidence>
<feature type="binding site" evidence="18">
    <location>
        <position position="50"/>
    </location>
    <ligand>
        <name>Ca(2+)</name>
        <dbReference type="ChEBI" id="CHEBI:29108"/>
    </ligand>
</feature>
<dbReference type="Gene3D" id="1.20.90.10">
    <property type="entry name" value="Phospholipase A2 domain"/>
    <property type="match status" value="1"/>
</dbReference>
<sequence length="146" mass="15939">MHEYHPMFTSVHAANGAPSPNALWHFGLMINCAQPGINPLIYNNYGCWCGLGGQGTPLDELDTCCKVHDKCYEASRKVPECSGLVELPYIIEYDFTCSNKQVTCSAANNSCQAAVCECDRVAAHCFARAQYNHGNKDVDPDVSCAN</sequence>
<evidence type="ECO:0000256" key="4">
    <source>
        <dbReference type="ARBA" id="ARBA00022525"/>
    </source>
</evidence>
<evidence type="ECO:0000256" key="14">
    <source>
        <dbReference type="ARBA" id="ARBA00048373"/>
    </source>
</evidence>
<dbReference type="GO" id="GO:0047498">
    <property type="term" value="F:calcium-dependent phospholipase A2 activity"/>
    <property type="evidence" value="ECO:0007669"/>
    <property type="project" value="TreeGrafter"/>
</dbReference>
<feature type="disulfide bond" evidence="19">
    <location>
        <begin position="49"/>
        <end position="65"/>
    </location>
</feature>
<dbReference type="InterPro" id="IPR001211">
    <property type="entry name" value="PLA2"/>
</dbReference>
<feature type="active site" evidence="17">
    <location>
        <position position="68"/>
    </location>
</feature>
<evidence type="ECO:0000256" key="7">
    <source>
        <dbReference type="ARBA" id="ARBA00022837"/>
    </source>
</evidence>
<evidence type="ECO:0000256" key="3">
    <source>
        <dbReference type="ARBA" id="ARBA00013278"/>
    </source>
</evidence>
<comment type="catalytic activity">
    <reaction evidence="15">
        <text>1-hexadecanoyl-2-(9Z-octadecenoyl)-sn-glycero-3-phosphocholine + H2O = 1-hexadecanoyl-sn-glycero-3-phosphocholine + (9Z)-octadecenoate + H(+)</text>
        <dbReference type="Rhea" id="RHEA:38779"/>
        <dbReference type="ChEBI" id="CHEBI:15377"/>
        <dbReference type="ChEBI" id="CHEBI:15378"/>
        <dbReference type="ChEBI" id="CHEBI:30823"/>
        <dbReference type="ChEBI" id="CHEBI:72998"/>
        <dbReference type="ChEBI" id="CHEBI:73001"/>
    </reaction>
    <physiologicalReaction direction="left-to-right" evidence="15">
        <dbReference type="Rhea" id="RHEA:38780"/>
    </physiologicalReaction>
</comment>
<comment type="catalytic activity">
    <reaction evidence="14">
        <text>1-hexadecanoyl-2-(5Z,8Z,11Z,14Z-eicosatetraenoyl)-sn-glycero-3-phosphocholine + H2O = 1-hexadecanoyl-sn-glycero-3-phosphocholine + (5Z,8Z,11Z,14Z)-eicosatetraenoate + H(+)</text>
        <dbReference type="Rhea" id="RHEA:40427"/>
        <dbReference type="ChEBI" id="CHEBI:15377"/>
        <dbReference type="ChEBI" id="CHEBI:15378"/>
        <dbReference type="ChEBI" id="CHEBI:32395"/>
        <dbReference type="ChEBI" id="CHEBI:72998"/>
        <dbReference type="ChEBI" id="CHEBI:73003"/>
    </reaction>
    <physiologicalReaction direction="left-to-right" evidence="14">
        <dbReference type="Rhea" id="RHEA:40428"/>
    </physiologicalReaction>
</comment>
<dbReference type="SMART" id="SM00085">
    <property type="entry name" value="PA2c"/>
    <property type="match status" value="1"/>
</dbReference>
<evidence type="ECO:0000256" key="1">
    <source>
        <dbReference type="ARBA" id="ARBA00004613"/>
    </source>
</evidence>
<keyword evidence="5 18" id="KW-0479">Metal-binding</keyword>
<keyword evidence="4 20" id="KW-0964">Secreted</keyword>
<reference evidence="22" key="1">
    <citation type="submission" date="2020-06" db="EMBL/GenBank/DDBJ databases">
        <authorList>
            <consortium name="Wellcome Sanger Institute Data Sharing"/>
        </authorList>
    </citation>
    <scope>NUCLEOTIDE SEQUENCE [LARGE SCALE GENOMIC DNA]</scope>
</reference>
<keyword evidence="6 20" id="KW-0378">Hydrolase</keyword>
<comment type="cofactor">
    <cofactor evidence="18">
        <name>Ca(2+)</name>
        <dbReference type="ChEBI" id="CHEBI:29108"/>
    </cofactor>
    <text evidence="18">Binds 1 Ca(2+) ion per subunit.</text>
</comment>
<evidence type="ECO:0000259" key="21">
    <source>
        <dbReference type="SMART" id="SM00085"/>
    </source>
</evidence>
<dbReference type="SUPFAM" id="SSF48619">
    <property type="entry name" value="Phospholipase A2, PLA2"/>
    <property type="match status" value="1"/>
</dbReference>
<dbReference type="CDD" id="cd00125">
    <property type="entry name" value="PLA2c"/>
    <property type="match status" value="1"/>
</dbReference>
<comment type="similarity">
    <text evidence="2">Belongs to the phospholipase A2 family. Group I subfamily. D49 sub-subfamily.</text>
</comment>
<evidence type="ECO:0000256" key="5">
    <source>
        <dbReference type="ARBA" id="ARBA00022723"/>
    </source>
</evidence>
<comment type="catalytic activity">
    <reaction evidence="13">
        <text>1,2-dihexadecanoyl-sn-glycero-3-phosphocholine + H2O = 1-hexadecanoyl-sn-glycero-3-phosphocholine + hexadecanoate + H(+)</text>
        <dbReference type="Rhea" id="RHEA:41223"/>
        <dbReference type="ChEBI" id="CHEBI:7896"/>
        <dbReference type="ChEBI" id="CHEBI:15377"/>
        <dbReference type="ChEBI" id="CHEBI:15378"/>
        <dbReference type="ChEBI" id="CHEBI:72998"/>
        <dbReference type="ChEBI" id="CHEBI:72999"/>
    </reaction>
    <physiologicalReaction direction="left-to-right" evidence="13">
        <dbReference type="Rhea" id="RHEA:41224"/>
    </physiologicalReaction>
</comment>
<dbReference type="AlphaFoldDB" id="A0A8C5DDA2"/>
<protein>
    <recommendedName>
        <fullName evidence="3 20">Phospholipase A2</fullName>
        <ecNumber evidence="3 20">3.1.1.4</ecNumber>
    </recommendedName>
</protein>
<feature type="binding site" evidence="18">
    <location>
        <position position="52"/>
    </location>
    <ligand>
        <name>Ca(2+)</name>
        <dbReference type="ChEBI" id="CHEBI:29108"/>
    </ligand>
</feature>
<comment type="catalytic activity">
    <reaction evidence="10">
        <text>N,1-dihexadecanoyl-2-(9Z,12Z-octadecadienoyl)-sn-glycero-3-phosphoethanolamine + H2O = N,1-dihexadecanoyl-sn-glycero-3-phosphoethanolamine + (9Z,12Z)-octadecadienoate + H(+)</text>
        <dbReference type="Rhea" id="RHEA:56424"/>
        <dbReference type="ChEBI" id="CHEBI:15377"/>
        <dbReference type="ChEBI" id="CHEBI:15378"/>
        <dbReference type="ChEBI" id="CHEBI:30245"/>
        <dbReference type="ChEBI" id="CHEBI:85334"/>
        <dbReference type="ChEBI" id="CHEBI:85335"/>
    </reaction>
    <physiologicalReaction direction="left-to-right" evidence="10">
        <dbReference type="Rhea" id="RHEA:56425"/>
    </physiologicalReaction>
</comment>
<comment type="catalytic activity">
    <reaction evidence="11">
        <text>1-hexadecanoyl-2-(9Z-octadecenoyl)-sn-glycero-3-phospho-(1'-sn-glycerol) + H2O = 1-hexadecanoyl-sn-glycero-3-phospho-(1'-sn-glycerol) + (9Z)-octadecenoate + H(+)</text>
        <dbReference type="Rhea" id="RHEA:40919"/>
        <dbReference type="ChEBI" id="CHEBI:15377"/>
        <dbReference type="ChEBI" id="CHEBI:15378"/>
        <dbReference type="ChEBI" id="CHEBI:30823"/>
        <dbReference type="ChEBI" id="CHEBI:72841"/>
        <dbReference type="ChEBI" id="CHEBI:75158"/>
    </reaction>
    <physiologicalReaction direction="left-to-right" evidence="11">
        <dbReference type="Rhea" id="RHEA:40920"/>
    </physiologicalReaction>
</comment>
<dbReference type="GO" id="GO:0005543">
    <property type="term" value="F:phospholipid binding"/>
    <property type="evidence" value="ECO:0007669"/>
    <property type="project" value="TreeGrafter"/>
</dbReference>
<keyword evidence="9 19" id="KW-1015">Disulfide bond</keyword>
<keyword evidence="7 18" id="KW-0106">Calcium</keyword>
<comment type="subcellular location">
    <subcellularLocation>
        <location evidence="1 20">Secreted</location>
    </subcellularLocation>
</comment>
<dbReference type="InterPro" id="IPR033113">
    <property type="entry name" value="PLA2_histidine"/>
</dbReference>
<dbReference type="InterPro" id="IPR036444">
    <property type="entry name" value="PLipase_A2_dom_sf"/>
</dbReference>
<evidence type="ECO:0000313" key="22">
    <source>
        <dbReference type="Ensembl" id="ENSGWIP00000004093.1"/>
    </source>
</evidence>
<name>A0A8C5DDA2_GOUWI</name>
<comment type="catalytic activity">
    <reaction evidence="12">
        <text>N-hexadecanoyl-1,2-di-(9Z-octadecenoyl)-sn-glycero-3-phosphoethanolamine + H2O = N-hexadecanoyl-1-(9Z-octadecenoyl)-sn-glycero-3-phosphoethanolamine + (9Z)-octadecenoate + H(+)</text>
        <dbReference type="Rhea" id="RHEA:45424"/>
        <dbReference type="ChEBI" id="CHEBI:15377"/>
        <dbReference type="ChEBI" id="CHEBI:15378"/>
        <dbReference type="ChEBI" id="CHEBI:30823"/>
        <dbReference type="ChEBI" id="CHEBI:78097"/>
        <dbReference type="ChEBI" id="CHEBI:85217"/>
    </reaction>
    <physiologicalReaction direction="left-to-right" evidence="12">
        <dbReference type="Rhea" id="RHEA:45425"/>
    </physiologicalReaction>
</comment>
<keyword evidence="23" id="KW-1185">Reference proteome</keyword>
<dbReference type="PROSITE" id="PS00118">
    <property type="entry name" value="PA2_HIS"/>
    <property type="match status" value="1"/>
</dbReference>
<dbReference type="GO" id="GO:0006644">
    <property type="term" value="P:phospholipid metabolic process"/>
    <property type="evidence" value="ECO:0007669"/>
    <property type="project" value="InterPro"/>
</dbReference>
<dbReference type="PANTHER" id="PTHR11716:SF106">
    <property type="entry name" value="PHOSPHOLIPASE A2 A2-ACTITOXIN-UCS2A-LIKE"/>
    <property type="match status" value="1"/>
</dbReference>
<dbReference type="GO" id="GO:0016042">
    <property type="term" value="P:lipid catabolic process"/>
    <property type="evidence" value="ECO:0007669"/>
    <property type="project" value="InterPro"/>
</dbReference>
<evidence type="ECO:0000313" key="23">
    <source>
        <dbReference type="Proteomes" id="UP000694680"/>
    </source>
</evidence>
<dbReference type="PANTHER" id="PTHR11716">
    <property type="entry name" value="PHOSPHOLIPASE A2 FAMILY MEMBER"/>
    <property type="match status" value="1"/>
</dbReference>
<dbReference type="InterPro" id="IPR033112">
    <property type="entry name" value="PLA2_Asp_AS"/>
</dbReference>
<dbReference type="GO" id="GO:0005576">
    <property type="term" value="C:extracellular region"/>
    <property type="evidence" value="ECO:0007669"/>
    <property type="project" value="UniProtKB-SubCell"/>
</dbReference>
<evidence type="ECO:0000256" key="19">
    <source>
        <dbReference type="PIRSR" id="PIRSR601211-3"/>
    </source>
</evidence>
<dbReference type="Proteomes" id="UP000694680">
    <property type="component" value="Chromosome 9"/>
</dbReference>
<dbReference type="PRINTS" id="PR00389">
    <property type="entry name" value="PHPHLIPASEA2"/>
</dbReference>
<evidence type="ECO:0000256" key="10">
    <source>
        <dbReference type="ARBA" id="ARBA00047535"/>
    </source>
</evidence>
<evidence type="ECO:0000256" key="12">
    <source>
        <dbReference type="ARBA" id="ARBA00048221"/>
    </source>
</evidence>
<feature type="disulfide bond" evidence="19">
    <location>
        <begin position="64"/>
        <end position="125"/>
    </location>
</feature>
<organism evidence="22 23">
    <name type="scientific">Gouania willdenowi</name>
    <name type="common">Blunt-snouted clingfish</name>
    <name type="synonym">Lepadogaster willdenowi</name>
    <dbReference type="NCBI Taxonomy" id="441366"/>
    <lineage>
        <taxon>Eukaryota</taxon>
        <taxon>Metazoa</taxon>
        <taxon>Chordata</taxon>
        <taxon>Craniata</taxon>
        <taxon>Vertebrata</taxon>
        <taxon>Euteleostomi</taxon>
        <taxon>Actinopterygii</taxon>
        <taxon>Neopterygii</taxon>
        <taxon>Teleostei</taxon>
        <taxon>Neoteleostei</taxon>
        <taxon>Acanthomorphata</taxon>
        <taxon>Ovalentaria</taxon>
        <taxon>Blenniimorphae</taxon>
        <taxon>Blenniiformes</taxon>
        <taxon>Gobiesocoidei</taxon>
        <taxon>Gobiesocidae</taxon>
        <taxon>Gobiesocinae</taxon>
        <taxon>Gouania</taxon>
    </lineage>
</organism>
<dbReference type="PROSITE" id="PS00119">
    <property type="entry name" value="PA2_ASP"/>
    <property type="match status" value="1"/>
</dbReference>
<comment type="catalytic activity">
    <reaction evidence="16">
        <text>1-hexadecanoyl-2-(9Z,12Z-octadecadienoyl)-sn-glycero-3-phosphoethanolamine + H2O = 1-hexadecanoyl-sn-glycero-3-phosphoethanolamine + (9Z,12Z)-octadecadienoate + H(+)</text>
        <dbReference type="Rhea" id="RHEA:40815"/>
        <dbReference type="ChEBI" id="CHEBI:15377"/>
        <dbReference type="ChEBI" id="CHEBI:15378"/>
        <dbReference type="ChEBI" id="CHEBI:30245"/>
        <dbReference type="ChEBI" id="CHEBI:73004"/>
        <dbReference type="ChEBI" id="CHEBI:73008"/>
    </reaction>
    <physiologicalReaction direction="left-to-right" evidence="16">
        <dbReference type="Rhea" id="RHEA:40816"/>
    </physiologicalReaction>
</comment>
<feature type="disulfide bond" evidence="19">
    <location>
        <begin position="71"/>
        <end position="118"/>
    </location>
</feature>
<feature type="disulfide bond" evidence="19">
    <location>
        <begin position="104"/>
        <end position="116"/>
    </location>
</feature>
<evidence type="ECO:0000256" key="2">
    <source>
        <dbReference type="ARBA" id="ARBA00007892"/>
    </source>
</evidence>
<comment type="catalytic activity">
    <reaction evidence="20">
        <text>a 1,2-diacyl-sn-glycero-3-phosphocholine + H2O = a 1-acyl-sn-glycero-3-phosphocholine + a fatty acid + H(+)</text>
        <dbReference type="Rhea" id="RHEA:15801"/>
        <dbReference type="ChEBI" id="CHEBI:15377"/>
        <dbReference type="ChEBI" id="CHEBI:15378"/>
        <dbReference type="ChEBI" id="CHEBI:28868"/>
        <dbReference type="ChEBI" id="CHEBI:57643"/>
        <dbReference type="ChEBI" id="CHEBI:58168"/>
        <dbReference type="EC" id="3.1.1.4"/>
    </reaction>
</comment>
<evidence type="ECO:0000256" key="6">
    <source>
        <dbReference type="ARBA" id="ARBA00022801"/>
    </source>
</evidence>
<gene>
    <name evidence="22" type="primary">pla2g1b</name>
</gene>
<dbReference type="GO" id="GO:0050482">
    <property type="term" value="P:arachidonate secretion"/>
    <property type="evidence" value="ECO:0007669"/>
    <property type="project" value="InterPro"/>
</dbReference>
<dbReference type="GO" id="GO:0005102">
    <property type="term" value="F:signaling receptor binding"/>
    <property type="evidence" value="ECO:0007669"/>
    <property type="project" value="UniProtKB-ARBA"/>
</dbReference>
<accession>A0A8C5DDA2</accession>